<dbReference type="PANTHER" id="PTHR38402:SF1">
    <property type="entry name" value="MITOCHONDRIAL OUTER MEMBRANE PROTEIN OM14"/>
    <property type="match status" value="1"/>
</dbReference>
<protein>
    <recommendedName>
        <fullName evidence="3">Mitochondrial outer membrane protein OM14 C-terminal domain-containing protein</fullName>
    </recommendedName>
</protein>
<evidence type="ECO:0000313" key="5">
    <source>
        <dbReference type="Proteomes" id="UP001152885"/>
    </source>
</evidence>
<name>A0A9W4TST8_9ASCO</name>
<gene>
    <name evidence="4" type="ORF">CANVERA_P2160</name>
</gene>
<dbReference type="OrthoDB" id="3980970at2759"/>
<evidence type="ECO:0000256" key="1">
    <source>
        <dbReference type="SAM" id="MobiDB-lite"/>
    </source>
</evidence>
<feature type="transmembrane region" description="Helical" evidence="2">
    <location>
        <begin position="157"/>
        <end position="177"/>
    </location>
</feature>
<keyword evidence="2" id="KW-1133">Transmembrane helix</keyword>
<dbReference type="InterPro" id="IPR039454">
    <property type="entry name" value="OM14"/>
</dbReference>
<feature type="transmembrane region" description="Helical" evidence="2">
    <location>
        <begin position="126"/>
        <end position="145"/>
    </location>
</feature>
<reference evidence="4" key="1">
    <citation type="submission" date="2022-12" db="EMBL/GenBank/DDBJ databases">
        <authorList>
            <person name="Brejova B."/>
        </authorList>
    </citation>
    <scope>NUCLEOTIDE SEQUENCE</scope>
</reference>
<dbReference type="AlphaFoldDB" id="A0A9W4TST8"/>
<dbReference type="GO" id="GO:1990593">
    <property type="term" value="F:nascent polypeptide-associated complex binding"/>
    <property type="evidence" value="ECO:0007669"/>
    <property type="project" value="InterPro"/>
</dbReference>
<dbReference type="PANTHER" id="PTHR38402">
    <property type="entry name" value="MITOCHONDRIAL OUTER MEMBRANE PROTEIN OM14"/>
    <property type="match status" value="1"/>
</dbReference>
<proteinExistence type="predicted"/>
<dbReference type="GO" id="GO:0006626">
    <property type="term" value="P:protein targeting to mitochondrion"/>
    <property type="evidence" value="ECO:0007669"/>
    <property type="project" value="TreeGrafter"/>
</dbReference>
<accession>A0A9W4TST8</accession>
<feature type="compositionally biased region" description="Basic and acidic residues" evidence="1">
    <location>
        <begin position="11"/>
        <end position="52"/>
    </location>
</feature>
<evidence type="ECO:0000313" key="4">
    <source>
        <dbReference type="EMBL" id="CAI5757646.1"/>
    </source>
</evidence>
<keyword evidence="2" id="KW-0472">Membrane</keyword>
<organism evidence="4 5">
    <name type="scientific">Candida verbasci</name>
    <dbReference type="NCBI Taxonomy" id="1227364"/>
    <lineage>
        <taxon>Eukaryota</taxon>
        <taxon>Fungi</taxon>
        <taxon>Dikarya</taxon>
        <taxon>Ascomycota</taxon>
        <taxon>Saccharomycotina</taxon>
        <taxon>Pichiomycetes</taxon>
        <taxon>Debaryomycetaceae</taxon>
        <taxon>Candida/Lodderomyces clade</taxon>
        <taxon>Candida</taxon>
    </lineage>
</organism>
<keyword evidence="2" id="KW-0812">Transmembrane</keyword>
<sequence>MTQGKAPSNEQIKKDLKRDADNVAKKAEEKSEELAGKSKQESERLQKQGKEFLNDASEKGNELYEEAKKEFNHLENEGKDLFSKLYGFLNEKAQCASQQFSKFSTQLSKNTKDLSNRLYLELQNPVVLTQLVVIAGGAAAAYQGYLERHRIRSENNVVLGLHASIITGLVLVDGFLFNKYYPKYDPKTTTFYKKQQGLE</sequence>
<dbReference type="GO" id="GO:0005741">
    <property type="term" value="C:mitochondrial outer membrane"/>
    <property type="evidence" value="ECO:0007669"/>
    <property type="project" value="InterPro"/>
</dbReference>
<dbReference type="Pfam" id="PF17304">
    <property type="entry name" value="OM14_C"/>
    <property type="match status" value="1"/>
</dbReference>
<evidence type="ECO:0000259" key="3">
    <source>
        <dbReference type="Pfam" id="PF17304"/>
    </source>
</evidence>
<feature type="compositionally biased region" description="Polar residues" evidence="1">
    <location>
        <begin position="1"/>
        <end position="10"/>
    </location>
</feature>
<feature type="domain" description="Mitochondrial outer membrane protein OM14 C-terminal" evidence="3">
    <location>
        <begin position="121"/>
        <end position="187"/>
    </location>
</feature>
<dbReference type="Proteomes" id="UP001152885">
    <property type="component" value="Unassembled WGS sequence"/>
</dbReference>
<dbReference type="InterPro" id="IPR039453">
    <property type="entry name" value="OM14_C"/>
</dbReference>
<evidence type="ECO:0000256" key="2">
    <source>
        <dbReference type="SAM" id="Phobius"/>
    </source>
</evidence>
<comment type="caution">
    <text evidence="4">The sequence shown here is derived from an EMBL/GenBank/DDBJ whole genome shotgun (WGS) entry which is preliminary data.</text>
</comment>
<feature type="region of interest" description="Disordered" evidence="1">
    <location>
        <begin position="1"/>
        <end position="52"/>
    </location>
</feature>
<dbReference type="EMBL" id="CANTUO010000002">
    <property type="protein sequence ID" value="CAI5757646.1"/>
    <property type="molecule type" value="Genomic_DNA"/>
</dbReference>
<keyword evidence="5" id="KW-1185">Reference proteome</keyword>